<evidence type="ECO:0000313" key="6">
    <source>
        <dbReference type="Proteomes" id="UP001140510"/>
    </source>
</evidence>
<keyword evidence="1" id="KW-0677">Repeat</keyword>
<reference evidence="5" key="1">
    <citation type="submission" date="2022-10" db="EMBL/GenBank/DDBJ databases">
        <title>Tapping the CABI collections for fungal endophytes: first genome assemblies for Collariella, Neodidymelliopsis, Ascochyta clinopodiicola, Didymella pomorum, Didymosphaeria variabile, Neocosmospora piperis and Neocucurbitaria cava.</title>
        <authorList>
            <person name="Hill R."/>
        </authorList>
    </citation>
    <scope>NUCLEOTIDE SEQUENCE</scope>
    <source>
        <strain evidence="5">IMI 355091</strain>
    </source>
</reference>
<dbReference type="OrthoDB" id="160645at2759"/>
<evidence type="ECO:0000256" key="3">
    <source>
        <dbReference type="SAM" id="SignalP"/>
    </source>
</evidence>
<protein>
    <recommendedName>
        <fullName evidence="4">Apple domain-containing protein</fullName>
    </recommendedName>
</protein>
<proteinExistence type="predicted"/>
<evidence type="ECO:0000256" key="2">
    <source>
        <dbReference type="ARBA" id="ARBA00023157"/>
    </source>
</evidence>
<organism evidence="5 6">
    <name type="scientific">Didymella pomorum</name>
    <dbReference type="NCBI Taxonomy" id="749634"/>
    <lineage>
        <taxon>Eukaryota</taxon>
        <taxon>Fungi</taxon>
        <taxon>Dikarya</taxon>
        <taxon>Ascomycota</taxon>
        <taxon>Pezizomycotina</taxon>
        <taxon>Dothideomycetes</taxon>
        <taxon>Pleosporomycetidae</taxon>
        <taxon>Pleosporales</taxon>
        <taxon>Pleosporineae</taxon>
        <taxon>Didymellaceae</taxon>
        <taxon>Didymella</taxon>
    </lineage>
</organism>
<dbReference type="Gene3D" id="3.50.4.10">
    <property type="entry name" value="Hepatocyte Growth Factor"/>
    <property type="match status" value="3"/>
</dbReference>
<dbReference type="PANTHER" id="PTHR33946">
    <property type="match status" value="1"/>
</dbReference>
<name>A0A9W8Z4V7_9PLEO</name>
<evidence type="ECO:0000313" key="5">
    <source>
        <dbReference type="EMBL" id="KAJ4399276.1"/>
    </source>
</evidence>
<gene>
    <name evidence="5" type="ORF">N0V91_009559</name>
</gene>
<dbReference type="GO" id="GO:0006508">
    <property type="term" value="P:proteolysis"/>
    <property type="evidence" value="ECO:0007669"/>
    <property type="project" value="InterPro"/>
</dbReference>
<evidence type="ECO:0000256" key="1">
    <source>
        <dbReference type="ARBA" id="ARBA00022737"/>
    </source>
</evidence>
<dbReference type="Pfam" id="PF14295">
    <property type="entry name" value="PAN_4"/>
    <property type="match status" value="3"/>
</dbReference>
<comment type="caution">
    <text evidence="5">The sequence shown here is derived from an EMBL/GenBank/DDBJ whole genome shotgun (WGS) entry which is preliminary data.</text>
</comment>
<evidence type="ECO:0000259" key="4">
    <source>
        <dbReference type="SMART" id="SM00223"/>
    </source>
</evidence>
<feature type="chain" id="PRO_5040754736" description="Apple domain-containing protein" evidence="3">
    <location>
        <begin position="20"/>
        <end position="493"/>
    </location>
</feature>
<feature type="domain" description="Apple" evidence="4">
    <location>
        <begin position="152"/>
        <end position="224"/>
    </location>
</feature>
<dbReference type="Proteomes" id="UP001140510">
    <property type="component" value="Unassembled WGS sequence"/>
</dbReference>
<dbReference type="InterPro" id="IPR000177">
    <property type="entry name" value="Apple"/>
</dbReference>
<dbReference type="InterPro" id="IPR003609">
    <property type="entry name" value="Pan_app"/>
</dbReference>
<dbReference type="PANTHER" id="PTHR33946:SF4">
    <property type="entry name" value="COAGULATION FACTOR XI"/>
    <property type="match status" value="1"/>
</dbReference>
<sequence length="493" mass="53478">MVTLSFAASALAVAVAVHGAALPQTVAPRDDAPSCLDKAQGTTFQWPTNTEDASSIFQITCGTDYWGGDLRSFQSDTFQGCLAACKTDAECVSVAYGGTSCYLKNTMTTGQPNGGVWSAKKMVTKKGLTCDADGSSDGKTYTSSKGDFKIICGKDYAGNDLPSTNTKTFEACIETCATTDRCVDVSYVGNACYLKYAVANANNAVQVWTAVRVDAQPFVYGLTCDNNKDDKKIYKAKTGGSYTVECGVDYWGGDLSSVQTSTFEACMDACDAATGCIDVSYSSGTCYMKNVLNTASTASWVWTGRKSVSTEPAETPLDLTQTELYSIRQPADTHITKQPNLFVQSLTGTNPYYGISTVLRFPTVPYTVYEISFEYYQEATQGQSYFLEVGDSNGYLATLGWNQNNVGSAVQISPSYVNALRQTPASYQVANCWNTKAEPKTAPASGSWQTGKVILYSRTTQGYFRRDNYGIGVTQWRNVYVRQRTNDYCSITQ</sequence>
<keyword evidence="3" id="KW-0732">Signal</keyword>
<accession>A0A9W8Z4V7</accession>
<keyword evidence="2" id="KW-1015">Disulfide bond</keyword>
<feature type="signal peptide" evidence="3">
    <location>
        <begin position="1"/>
        <end position="19"/>
    </location>
</feature>
<dbReference type="GO" id="GO:0005576">
    <property type="term" value="C:extracellular region"/>
    <property type="evidence" value="ECO:0007669"/>
    <property type="project" value="InterPro"/>
</dbReference>
<dbReference type="SMART" id="SM00223">
    <property type="entry name" value="APPLE"/>
    <property type="match status" value="2"/>
</dbReference>
<keyword evidence="6" id="KW-1185">Reference proteome</keyword>
<dbReference type="AlphaFoldDB" id="A0A9W8Z4V7"/>
<feature type="domain" description="Apple" evidence="4">
    <location>
        <begin position="244"/>
        <end position="308"/>
    </location>
</feature>
<dbReference type="EMBL" id="JAPEVA010000110">
    <property type="protein sequence ID" value="KAJ4399276.1"/>
    <property type="molecule type" value="Genomic_DNA"/>
</dbReference>